<accession>A0A1G7NKX5</accession>
<dbReference type="PROSITE" id="PS51257">
    <property type="entry name" value="PROKAR_LIPOPROTEIN"/>
    <property type="match status" value="1"/>
</dbReference>
<dbReference type="EMBL" id="FMZW01000071">
    <property type="protein sequence ID" value="SDF74708.1"/>
    <property type="molecule type" value="Genomic_DNA"/>
</dbReference>
<feature type="region of interest" description="Disordered" evidence="1">
    <location>
        <begin position="50"/>
        <end position="69"/>
    </location>
</feature>
<feature type="signal peptide" evidence="2">
    <location>
        <begin position="1"/>
        <end position="24"/>
    </location>
</feature>
<evidence type="ECO:0000256" key="1">
    <source>
        <dbReference type="SAM" id="MobiDB-lite"/>
    </source>
</evidence>
<name>A0A1G7NKX5_9BRAD</name>
<gene>
    <name evidence="3" type="ORF">SAMN05216337_107115</name>
</gene>
<proteinExistence type="predicted"/>
<keyword evidence="2" id="KW-0732">Signal</keyword>
<reference evidence="3 4" key="1">
    <citation type="submission" date="2016-10" db="EMBL/GenBank/DDBJ databases">
        <authorList>
            <person name="de Groot N.N."/>
        </authorList>
    </citation>
    <scope>NUCLEOTIDE SEQUENCE [LARGE SCALE GENOMIC DNA]</scope>
    <source>
        <strain evidence="3 4">R5</strain>
    </source>
</reference>
<organism evidence="3 4">
    <name type="scientific">Bradyrhizobium brasilense</name>
    <dbReference type="NCBI Taxonomy" id="1419277"/>
    <lineage>
        <taxon>Bacteria</taxon>
        <taxon>Pseudomonadati</taxon>
        <taxon>Pseudomonadota</taxon>
        <taxon>Alphaproteobacteria</taxon>
        <taxon>Hyphomicrobiales</taxon>
        <taxon>Nitrobacteraceae</taxon>
        <taxon>Bradyrhizobium</taxon>
    </lineage>
</organism>
<dbReference type="AlphaFoldDB" id="A0A1G7NKX5"/>
<evidence type="ECO:0000313" key="4">
    <source>
        <dbReference type="Proteomes" id="UP000199245"/>
    </source>
</evidence>
<protein>
    <recommendedName>
        <fullName evidence="5">Type IV secretion system protein VirB7</fullName>
    </recommendedName>
</protein>
<dbReference type="Proteomes" id="UP000199245">
    <property type="component" value="Unassembled WGS sequence"/>
</dbReference>
<evidence type="ECO:0000313" key="3">
    <source>
        <dbReference type="EMBL" id="SDF74708.1"/>
    </source>
</evidence>
<feature type="chain" id="PRO_5011534760" description="Type IV secretion system protein VirB7" evidence="2">
    <location>
        <begin position="25"/>
        <end position="105"/>
    </location>
</feature>
<evidence type="ECO:0000256" key="2">
    <source>
        <dbReference type="SAM" id="SignalP"/>
    </source>
</evidence>
<sequence length="105" mass="11073">MRIFRALALAGVAGSILTGCSSIATDGLPRCSGVERRPLNSDLWEWQQSPPAAAIAPSDAPPSPKALGFAEEQPASPIAESLLVAAVAPRWDIEASYRRCAEDAR</sequence>
<evidence type="ECO:0008006" key="5">
    <source>
        <dbReference type="Google" id="ProtNLM"/>
    </source>
</evidence>